<dbReference type="AlphaFoldDB" id="A0A323UJT9"/>
<evidence type="ECO:0000313" key="2">
    <source>
        <dbReference type="Proteomes" id="UP000248134"/>
    </source>
</evidence>
<evidence type="ECO:0000313" key="1">
    <source>
        <dbReference type="EMBL" id="PZA12754.1"/>
    </source>
</evidence>
<name>A0A323UJT9_RHOPL</name>
<accession>A0A323UJT9</accession>
<dbReference type="EMBL" id="QKQS01000012">
    <property type="protein sequence ID" value="PZA12754.1"/>
    <property type="molecule type" value="Genomic_DNA"/>
</dbReference>
<reference evidence="1 2" key="1">
    <citation type="submission" date="2018-06" db="EMBL/GenBank/DDBJ databases">
        <title>Draft Whole-Genome Sequence of the purple photosynthetic bacterium Rhodospeudomonas palustris XCP.</title>
        <authorList>
            <person name="Rayyan A."/>
            <person name="Meyer T.E."/>
            <person name="Kyndt J.A."/>
        </authorList>
    </citation>
    <scope>NUCLEOTIDE SEQUENCE [LARGE SCALE GENOMIC DNA]</scope>
    <source>
        <strain evidence="1 2">XCP</strain>
    </source>
</reference>
<organism evidence="1 2">
    <name type="scientific">Rhodopseudomonas palustris</name>
    <dbReference type="NCBI Taxonomy" id="1076"/>
    <lineage>
        <taxon>Bacteria</taxon>
        <taxon>Pseudomonadati</taxon>
        <taxon>Pseudomonadota</taxon>
        <taxon>Alphaproteobacteria</taxon>
        <taxon>Hyphomicrobiales</taxon>
        <taxon>Nitrobacteraceae</taxon>
        <taxon>Rhodopseudomonas</taxon>
    </lineage>
</organism>
<comment type="caution">
    <text evidence="1">The sequence shown here is derived from an EMBL/GenBank/DDBJ whole genome shotgun (WGS) entry which is preliminary data.</text>
</comment>
<dbReference type="Proteomes" id="UP000248134">
    <property type="component" value="Unassembled WGS sequence"/>
</dbReference>
<proteinExistence type="predicted"/>
<protein>
    <submittedName>
        <fullName evidence="1">Uncharacterized protein</fullName>
    </submittedName>
</protein>
<gene>
    <name evidence="1" type="ORF">DNX69_07640</name>
</gene>
<sequence length="105" mass="11237">MPINHLPSAQQLAAVIQAAQRVAPAAAAVARNLDLLAMRARLTAEIAERYVAPMLAIARIAERAVVTGSAAAAITASRSIADRLERNTAFIRNLPTYNKVTHDHD</sequence>